<dbReference type="AlphaFoldDB" id="A0A8K0DNV0"/>
<reference evidence="2" key="1">
    <citation type="submission" date="2020-03" db="EMBL/GenBank/DDBJ databases">
        <title>A high-quality chromosome-level genome assembly of a woody plant with both climbing and erect habits, Rhamnella rubrinervis.</title>
        <authorList>
            <person name="Lu Z."/>
            <person name="Yang Y."/>
            <person name="Zhu X."/>
            <person name="Sun Y."/>
        </authorList>
    </citation>
    <scope>NUCLEOTIDE SEQUENCE</scope>
    <source>
        <strain evidence="2">BYM</strain>
        <tissue evidence="2">Leaf</tissue>
    </source>
</reference>
<keyword evidence="3" id="KW-1185">Reference proteome</keyword>
<evidence type="ECO:0000313" key="2">
    <source>
        <dbReference type="EMBL" id="KAF3434612.1"/>
    </source>
</evidence>
<accession>A0A8K0DNV0</accession>
<comment type="caution">
    <text evidence="2">The sequence shown here is derived from an EMBL/GenBank/DDBJ whole genome shotgun (WGS) entry which is preliminary data.</text>
</comment>
<dbReference type="Pfam" id="PF03134">
    <property type="entry name" value="TB2_DP1_HVA22"/>
    <property type="match status" value="1"/>
</dbReference>
<proteinExistence type="inferred from homology"/>
<comment type="subcellular location">
    <subcellularLocation>
        <location evidence="1">Membrane</location>
        <topology evidence="1">Multi-pass membrane protein</topology>
    </subcellularLocation>
</comment>
<dbReference type="PANTHER" id="PTHR12300">
    <property type="entry name" value="HVA22-LIKE PROTEINS"/>
    <property type="match status" value="1"/>
</dbReference>
<protein>
    <recommendedName>
        <fullName evidence="1">HVA22-like protein</fullName>
    </recommendedName>
</protein>
<gene>
    <name evidence="2" type="ORF">FNV43_RR21697</name>
</gene>
<dbReference type="GO" id="GO:0016020">
    <property type="term" value="C:membrane"/>
    <property type="evidence" value="ECO:0007669"/>
    <property type="project" value="UniProtKB-SubCell"/>
</dbReference>
<dbReference type="EMBL" id="VOIH02000010">
    <property type="protein sequence ID" value="KAF3434612.1"/>
    <property type="molecule type" value="Genomic_DNA"/>
</dbReference>
<sequence length="160" mass="18698">MLGYFLPRAFLMVFGYAYPAYQCFKTVEKEPEIEHLLSWCHYWIIVAVLTVFERLIDAFVSWLPMYGEAKLALFIYLWCSKMKGTEYVYNCIFKPFMVEHEEEIDRRIGEVKVTAGDFVSQNWKMGLAYGRARSFEILRRVSSLAPPPPPPSSSENDKEN</sequence>
<dbReference type="InterPro" id="IPR004345">
    <property type="entry name" value="TB2_DP1_HVA22"/>
</dbReference>
<evidence type="ECO:0000313" key="3">
    <source>
        <dbReference type="Proteomes" id="UP000796880"/>
    </source>
</evidence>
<evidence type="ECO:0000256" key="1">
    <source>
        <dbReference type="RuleBase" id="RU362006"/>
    </source>
</evidence>
<dbReference type="Proteomes" id="UP000796880">
    <property type="component" value="Unassembled WGS sequence"/>
</dbReference>
<comment type="similarity">
    <text evidence="1">Belongs to the DP1 family.</text>
</comment>
<name>A0A8K0DNV0_9ROSA</name>
<organism evidence="2 3">
    <name type="scientific">Rhamnella rubrinervis</name>
    <dbReference type="NCBI Taxonomy" id="2594499"/>
    <lineage>
        <taxon>Eukaryota</taxon>
        <taxon>Viridiplantae</taxon>
        <taxon>Streptophyta</taxon>
        <taxon>Embryophyta</taxon>
        <taxon>Tracheophyta</taxon>
        <taxon>Spermatophyta</taxon>
        <taxon>Magnoliopsida</taxon>
        <taxon>eudicotyledons</taxon>
        <taxon>Gunneridae</taxon>
        <taxon>Pentapetalae</taxon>
        <taxon>rosids</taxon>
        <taxon>fabids</taxon>
        <taxon>Rosales</taxon>
        <taxon>Rhamnaceae</taxon>
        <taxon>rhamnoid group</taxon>
        <taxon>Rhamneae</taxon>
        <taxon>Rhamnella</taxon>
    </lineage>
</organism>
<dbReference type="PANTHER" id="PTHR12300:SF117">
    <property type="entry name" value="LP05237P-RELATED"/>
    <property type="match status" value="1"/>
</dbReference>
<dbReference type="OrthoDB" id="434647at2759"/>